<keyword evidence="9" id="KW-1185">Reference proteome</keyword>
<evidence type="ECO:0000256" key="2">
    <source>
        <dbReference type="ARBA" id="ARBA00022603"/>
    </source>
</evidence>
<dbReference type="GO" id="GO:0008168">
    <property type="term" value="F:methyltransferase activity"/>
    <property type="evidence" value="ECO:0007669"/>
    <property type="project" value="UniProtKB-KW"/>
</dbReference>
<keyword evidence="2 6" id="KW-0489">Methyltransferase</keyword>
<dbReference type="GO" id="GO:0032259">
    <property type="term" value="P:methylation"/>
    <property type="evidence" value="ECO:0007669"/>
    <property type="project" value="UniProtKB-KW"/>
</dbReference>
<reference evidence="9" key="1">
    <citation type="journal article" date="2019" name="Int. J. Syst. Evol. Microbiol.">
        <title>The Global Catalogue of Microorganisms (GCM) 10K type strain sequencing project: providing services to taxonomists for standard genome sequencing and annotation.</title>
        <authorList>
            <consortium name="The Broad Institute Genomics Platform"/>
            <consortium name="The Broad Institute Genome Sequencing Center for Infectious Disease"/>
            <person name="Wu L."/>
            <person name="Ma J."/>
        </authorList>
    </citation>
    <scope>NUCLEOTIDE SEQUENCE [LARGE SCALE GENOMIC DNA]</scope>
    <source>
        <strain evidence="9">KCTC 52416</strain>
    </source>
</reference>
<feature type="binding site" evidence="6">
    <location>
        <position position="135"/>
    </location>
    <ligand>
        <name>S-adenosyl-L-methionine</name>
        <dbReference type="ChEBI" id="CHEBI:59789"/>
    </ligand>
</feature>
<comment type="caution">
    <text evidence="8">The sequence shown here is derived from an EMBL/GenBank/DDBJ whole genome shotgun (WGS) entry which is preliminary data.</text>
</comment>
<protein>
    <submittedName>
        <fullName evidence="8">RNA methyltransferase</fullName>
    </submittedName>
</protein>
<dbReference type="InterPro" id="IPR029063">
    <property type="entry name" value="SAM-dependent_MTases_sf"/>
</dbReference>
<dbReference type="PANTHER" id="PTHR22807:SF30">
    <property type="entry name" value="28S RRNA (CYTOSINE(4447)-C(5))-METHYLTRANSFERASE-RELATED"/>
    <property type="match status" value="1"/>
</dbReference>
<organism evidence="8 9">
    <name type="scientific">Parapedobacter deserti</name>
    <dbReference type="NCBI Taxonomy" id="1912957"/>
    <lineage>
        <taxon>Bacteria</taxon>
        <taxon>Pseudomonadati</taxon>
        <taxon>Bacteroidota</taxon>
        <taxon>Sphingobacteriia</taxon>
        <taxon>Sphingobacteriales</taxon>
        <taxon>Sphingobacteriaceae</taxon>
        <taxon>Parapedobacter</taxon>
    </lineage>
</organism>
<dbReference type="InterPro" id="IPR027391">
    <property type="entry name" value="Nol1_Nop2_Fmu_2"/>
</dbReference>
<comment type="similarity">
    <text evidence="6">Belongs to the class I-like SAM-binding methyltransferase superfamily. RsmB/NOP family.</text>
</comment>
<evidence type="ECO:0000313" key="9">
    <source>
        <dbReference type="Proteomes" id="UP001595526"/>
    </source>
</evidence>
<dbReference type="Pfam" id="PF17125">
    <property type="entry name" value="Methyltr_RsmF_N"/>
    <property type="match status" value="1"/>
</dbReference>
<dbReference type="Gene3D" id="3.40.50.150">
    <property type="entry name" value="Vaccinia Virus protein VP39"/>
    <property type="match status" value="1"/>
</dbReference>
<evidence type="ECO:0000256" key="6">
    <source>
        <dbReference type="PROSITE-ProRule" id="PRU01023"/>
    </source>
</evidence>
<dbReference type="PANTHER" id="PTHR22807">
    <property type="entry name" value="NOP2 YEAST -RELATED NOL1/NOP2/FMU SUN DOMAIN-CONTAINING"/>
    <property type="match status" value="1"/>
</dbReference>
<dbReference type="InterPro" id="IPR031341">
    <property type="entry name" value="Methyltr_RsmF_N"/>
</dbReference>
<evidence type="ECO:0000313" key="8">
    <source>
        <dbReference type="EMBL" id="MFC3197201.1"/>
    </source>
</evidence>
<feature type="binding site" evidence="6">
    <location>
        <position position="179"/>
    </location>
    <ligand>
        <name>S-adenosyl-L-methionine</name>
        <dbReference type="ChEBI" id="CHEBI:59789"/>
    </ligand>
</feature>
<feature type="domain" description="SAM-dependent MTase RsmB/NOP-type" evidence="7">
    <location>
        <begin position="1"/>
        <end position="298"/>
    </location>
</feature>
<keyword evidence="5 6" id="KW-0694">RNA-binding</keyword>
<dbReference type="PROSITE" id="PS51686">
    <property type="entry name" value="SAM_MT_RSMB_NOP"/>
    <property type="match status" value="1"/>
</dbReference>
<dbReference type="EMBL" id="JBHRTA010000016">
    <property type="protein sequence ID" value="MFC3197201.1"/>
    <property type="molecule type" value="Genomic_DNA"/>
</dbReference>
<gene>
    <name evidence="8" type="ORF">ACFOET_06225</name>
</gene>
<dbReference type="InterPro" id="IPR049560">
    <property type="entry name" value="MeTrfase_RsmB-F_NOP2_cat"/>
</dbReference>
<keyword evidence="1" id="KW-0963">Cytoplasm</keyword>
<dbReference type="RefSeq" id="WP_379020661.1">
    <property type="nucleotide sequence ID" value="NZ_JBHRTA010000016.1"/>
</dbReference>
<keyword evidence="3 6" id="KW-0808">Transferase</keyword>
<dbReference type="Proteomes" id="UP001595526">
    <property type="component" value="Unassembled WGS sequence"/>
</dbReference>
<dbReference type="Pfam" id="PF01189">
    <property type="entry name" value="Methyltr_RsmB-F"/>
    <property type="match status" value="1"/>
</dbReference>
<keyword evidence="4 6" id="KW-0949">S-adenosyl-L-methionine</keyword>
<feature type="binding site" evidence="6">
    <location>
        <begin position="111"/>
        <end position="117"/>
    </location>
    <ligand>
        <name>S-adenosyl-L-methionine</name>
        <dbReference type="ChEBI" id="CHEBI:59789"/>
    </ligand>
</feature>
<dbReference type="Gene3D" id="2.30.130.60">
    <property type="match status" value="1"/>
</dbReference>
<evidence type="ECO:0000256" key="1">
    <source>
        <dbReference type="ARBA" id="ARBA00022490"/>
    </source>
</evidence>
<evidence type="ECO:0000256" key="4">
    <source>
        <dbReference type="ARBA" id="ARBA00022691"/>
    </source>
</evidence>
<dbReference type="InterPro" id="IPR001678">
    <property type="entry name" value="MeTrfase_RsmB-F_NOP2_dom"/>
</dbReference>
<evidence type="ECO:0000259" key="7">
    <source>
        <dbReference type="PROSITE" id="PS51686"/>
    </source>
</evidence>
<feature type="binding site" evidence="6">
    <location>
        <position position="162"/>
    </location>
    <ligand>
        <name>S-adenosyl-L-methionine</name>
        <dbReference type="ChEBI" id="CHEBI:59789"/>
    </ligand>
</feature>
<dbReference type="Pfam" id="PF13636">
    <property type="entry name" value="Methyltranf_PUA"/>
    <property type="match status" value="1"/>
</dbReference>
<dbReference type="Gene3D" id="3.30.70.1170">
    <property type="entry name" value="Sun protein, domain 3"/>
    <property type="match status" value="1"/>
</dbReference>
<dbReference type="InterPro" id="IPR023267">
    <property type="entry name" value="RCMT"/>
</dbReference>
<accession>A0ABV7JK80</accession>
<dbReference type="PRINTS" id="PR02008">
    <property type="entry name" value="RCMTFAMILY"/>
</dbReference>
<feature type="active site" description="Nucleophile" evidence="6">
    <location>
        <position position="232"/>
    </location>
</feature>
<evidence type="ECO:0000256" key="5">
    <source>
        <dbReference type="ARBA" id="ARBA00022884"/>
    </source>
</evidence>
<name>A0ABV7JK80_9SPHI</name>
<dbReference type="SUPFAM" id="SSF53335">
    <property type="entry name" value="S-adenosyl-L-methionine-dependent methyltransferases"/>
    <property type="match status" value="1"/>
</dbReference>
<evidence type="ECO:0000256" key="3">
    <source>
        <dbReference type="ARBA" id="ARBA00022679"/>
    </source>
</evidence>
<sequence length="454" mass="50675">MSNIIPPALVRRLGAFAGFDTAAFQAVHEEEEGVSAIRINPAKPHRTDTSVLQRVPWCDTGFYLPRRPVFTLDPLFHAGCYYVQDASSMFLAHAVKALALDQRPLIALDLCAAPGGKSTLLNTYLHADSLLIANEPIKARATTLADNLVRWGLPNTVVTNNDPSAFSHLPGYVDFMLVDAPCSGSGMFRKDRGTIAEWSEGIVQLCSERQRRILADSLPTLKEGGVLLYATCSYSEEENEQVSDWLCETQGVEPIAIPIDEAWGIEPTHSEKHGCPGYRFYPHKLRGEGFFIAAFRKTRSQATFDRRKLKPGKATFFPELKNWVTTSDQLTSFTVGEDSYVLPEAWEPDLRILQSILYLRNAGTRVGRIAKKAFVPAHDLTMSTLQHLELPKLPLDFDLSLEYLRKGNLPPSVNTKGLSGWALATYNGVPLGWTKLLPNRINNYYPKEWRIVTL</sequence>
<proteinExistence type="inferred from homology"/>